<dbReference type="EMBL" id="CP089983">
    <property type="protein sequence ID" value="WXB07750.1"/>
    <property type="molecule type" value="Genomic_DNA"/>
</dbReference>
<name>A0ABZ2LBK2_9BACT</name>
<feature type="region of interest" description="Disordered" evidence="1">
    <location>
        <begin position="29"/>
        <end position="72"/>
    </location>
</feature>
<protein>
    <submittedName>
        <fullName evidence="2">Uncharacterized protein</fullName>
    </submittedName>
</protein>
<evidence type="ECO:0000313" key="3">
    <source>
        <dbReference type="Proteomes" id="UP001374803"/>
    </source>
</evidence>
<keyword evidence="3" id="KW-1185">Reference proteome</keyword>
<sequence length="141" mass="15584">MKLFFEAGTVSAADESFAAKYSLASEALQAGRRPSSSRELNELQELQDWHEMGEPEPPPKRRRADDGSSKGVKPIIMEWDEWALAFQSEPVTIDYGRQVPDDAPTTQDLISSGVRLHMAAQPEPLEAETVRSTVGASPDRE</sequence>
<evidence type="ECO:0000256" key="1">
    <source>
        <dbReference type="SAM" id="MobiDB-lite"/>
    </source>
</evidence>
<proteinExistence type="predicted"/>
<gene>
    <name evidence="2" type="ORF">LVJ94_10960</name>
</gene>
<dbReference type="RefSeq" id="WP_394837416.1">
    <property type="nucleotide sequence ID" value="NZ_CP089929.1"/>
</dbReference>
<reference evidence="2" key="1">
    <citation type="submission" date="2021-12" db="EMBL/GenBank/DDBJ databases">
        <title>Discovery of the Pendulisporaceae a myxobacterial family with distinct sporulation behavior and unique specialized metabolism.</title>
        <authorList>
            <person name="Garcia R."/>
            <person name="Popoff A."/>
            <person name="Bader C.D."/>
            <person name="Loehr J."/>
            <person name="Walesch S."/>
            <person name="Walt C."/>
            <person name="Boldt J."/>
            <person name="Bunk B."/>
            <person name="Haeckl F.J.F.P.J."/>
            <person name="Gunesch A.P."/>
            <person name="Birkelbach J."/>
            <person name="Nuebel U."/>
            <person name="Pietschmann T."/>
            <person name="Bach T."/>
            <person name="Mueller R."/>
        </authorList>
    </citation>
    <scope>NUCLEOTIDE SEQUENCE</scope>
    <source>
        <strain evidence="2">MSr11367</strain>
    </source>
</reference>
<dbReference type="Proteomes" id="UP001374803">
    <property type="component" value="Chromosome"/>
</dbReference>
<feature type="compositionally biased region" description="Basic and acidic residues" evidence="1">
    <location>
        <begin position="47"/>
        <end position="68"/>
    </location>
</feature>
<accession>A0ABZ2LBK2</accession>
<organism evidence="2 3">
    <name type="scientific">Pendulispora rubella</name>
    <dbReference type="NCBI Taxonomy" id="2741070"/>
    <lineage>
        <taxon>Bacteria</taxon>
        <taxon>Pseudomonadati</taxon>
        <taxon>Myxococcota</taxon>
        <taxon>Myxococcia</taxon>
        <taxon>Myxococcales</taxon>
        <taxon>Sorangiineae</taxon>
        <taxon>Pendulisporaceae</taxon>
        <taxon>Pendulispora</taxon>
    </lineage>
</organism>
<feature type="region of interest" description="Disordered" evidence="1">
    <location>
        <begin position="120"/>
        <end position="141"/>
    </location>
</feature>
<evidence type="ECO:0000313" key="2">
    <source>
        <dbReference type="EMBL" id="WXB07750.1"/>
    </source>
</evidence>